<comment type="caution">
    <text evidence="1">The sequence shown here is derived from an EMBL/GenBank/DDBJ whole genome shotgun (WGS) entry which is preliminary data.</text>
</comment>
<dbReference type="EMBL" id="JARYMX010000009">
    <property type="protein sequence ID" value="KAJ9536779.1"/>
    <property type="molecule type" value="Genomic_DNA"/>
</dbReference>
<proteinExistence type="predicted"/>
<protein>
    <submittedName>
        <fullName evidence="1">Uncharacterized protein</fullName>
    </submittedName>
</protein>
<keyword evidence="2" id="KW-1185">Reference proteome</keyword>
<accession>A0AA38W420</accession>
<sequence>MSGIINKYFSVCDEVTSAKSKPCVLNYVPATPMPSVTMNVRSSRGRNKSSGVGKRLIVTANNLGVSTSDKKPMVSLCRYNGDKSSFVANWPSQIISIADPSLKAVVTDPSQISIVEPSLKVSSTRPTVTDHQRRIRLLATDQRRIFPSLKAVCFVVNGRRRNTG</sequence>
<name>A0AA38W420_9ASTR</name>
<organism evidence="1 2">
    <name type="scientific">Centaurea solstitialis</name>
    <name type="common">yellow star-thistle</name>
    <dbReference type="NCBI Taxonomy" id="347529"/>
    <lineage>
        <taxon>Eukaryota</taxon>
        <taxon>Viridiplantae</taxon>
        <taxon>Streptophyta</taxon>
        <taxon>Embryophyta</taxon>
        <taxon>Tracheophyta</taxon>
        <taxon>Spermatophyta</taxon>
        <taxon>Magnoliopsida</taxon>
        <taxon>eudicotyledons</taxon>
        <taxon>Gunneridae</taxon>
        <taxon>Pentapetalae</taxon>
        <taxon>asterids</taxon>
        <taxon>campanulids</taxon>
        <taxon>Asterales</taxon>
        <taxon>Asteraceae</taxon>
        <taxon>Carduoideae</taxon>
        <taxon>Cardueae</taxon>
        <taxon>Centaureinae</taxon>
        <taxon>Centaurea</taxon>
    </lineage>
</organism>
<evidence type="ECO:0000313" key="1">
    <source>
        <dbReference type="EMBL" id="KAJ9536779.1"/>
    </source>
</evidence>
<dbReference type="Proteomes" id="UP001172457">
    <property type="component" value="Unassembled WGS sequence"/>
</dbReference>
<evidence type="ECO:0000313" key="2">
    <source>
        <dbReference type="Proteomes" id="UP001172457"/>
    </source>
</evidence>
<dbReference type="AlphaFoldDB" id="A0AA38W420"/>
<reference evidence="1" key="1">
    <citation type="submission" date="2023-03" db="EMBL/GenBank/DDBJ databases">
        <title>Chromosome-scale reference genome and RAD-based genetic map of yellow starthistle (Centaurea solstitialis) reveal putative structural variation and QTLs associated with invader traits.</title>
        <authorList>
            <person name="Reatini B."/>
            <person name="Cang F.A."/>
            <person name="Jiang Q."/>
            <person name="Mckibben M.T.W."/>
            <person name="Barker M.S."/>
            <person name="Rieseberg L.H."/>
            <person name="Dlugosch K.M."/>
        </authorList>
    </citation>
    <scope>NUCLEOTIDE SEQUENCE</scope>
    <source>
        <strain evidence="1">CAN-66</strain>
        <tissue evidence="1">Leaf</tissue>
    </source>
</reference>
<gene>
    <name evidence="1" type="ORF">OSB04_un000003</name>
</gene>